<dbReference type="PANTHER" id="PTHR43377:SF2">
    <property type="entry name" value="BINDING ROSSMANN FOLD OXIDOREDUCTASE, PUTATIVE (AFU_ORTHOLOGUE AFUA_4G00560)-RELATED"/>
    <property type="match status" value="1"/>
</dbReference>
<dbReference type="InterPro" id="IPR051450">
    <property type="entry name" value="Gfo/Idh/MocA_Oxidoreductases"/>
</dbReference>
<feature type="domain" description="GFO/IDH/MocA-like oxidoreductase" evidence="2">
    <location>
        <begin position="133"/>
        <end position="254"/>
    </location>
</feature>
<dbReference type="Gene3D" id="3.30.360.10">
    <property type="entry name" value="Dihydrodipicolinate Reductase, domain 2"/>
    <property type="match status" value="1"/>
</dbReference>
<dbReference type="EMBL" id="JBCITK010000001">
    <property type="protein sequence ID" value="MEN0642032.1"/>
    <property type="molecule type" value="Genomic_DNA"/>
</dbReference>
<evidence type="ECO:0000313" key="3">
    <source>
        <dbReference type="EMBL" id="MEN0642032.1"/>
    </source>
</evidence>
<dbReference type="InterPro" id="IPR000683">
    <property type="entry name" value="Gfo/Idh/MocA-like_OxRdtase_N"/>
</dbReference>
<evidence type="ECO:0000259" key="1">
    <source>
        <dbReference type="Pfam" id="PF01408"/>
    </source>
</evidence>
<dbReference type="InterPro" id="IPR055170">
    <property type="entry name" value="GFO_IDH_MocA-like_dom"/>
</dbReference>
<sequence length="329" mass="37528">MKKYRAIQVGLGGFGRSWFDLLIEHSEVEIVAVVDQQPESLSEIQETTTGNSFQLFTSFEEALTEVQADFALIVTPPKSHKALAEQALKAGLHVMMEKPLTDTEEEAEELLAFSRSFNQHVMVSQNYRWNAQIQTVKQLTSAGELGFIEYVDYDFNKATRFGGWRDEYEEILLQDMAIHHFDLLRYVLDDEARSIQATSFKPSWSWFRGNPHAEVAITFKKGTQVHYRGRWAGFGKKTTWNGTIRFVGEKGAIELVDDRVYFYKGESDEPVEIPLITLSESDRMISLDTFVQSIKHNTVPPTSIEDNIKSLQLSWAAIESSRTGERITL</sequence>
<dbReference type="Proteomes" id="UP001418796">
    <property type="component" value="Unassembled WGS sequence"/>
</dbReference>
<dbReference type="SUPFAM" id="SSF55347">
    <property type="entry name" value="Glyceraldehyde-3-phosphate dehydrogenase-like, C-terminal domain"/>
    <property type="match status" value="1"/>
</dbReference>
<name>A0ABU9VEH7_9BACI</name>
<feature type="domain" description="Gfo/Idh/MocA-like oxidoreductase N-terminal" evidence="1">
    <location>
        <begin position="9"/>
        <end position="123"/>
    </location>
</feature>
<accession>A0ABU9VEH7</accession>
<dbReference type="Pfam" id="PF22725">
    <property type="entry name" value="GFO_IDH_MocA_C3"/>
    <property type="match status" value="1"/>
</dbReference>
<protein>
    <submittedName>
        <fullName evidence="3">Gfo/Idh/MocA family oxidoreductase</fullName>
    </submittedName>
</protein>
<gene>
    <name evidence="3" type="ORF">MKY91_02500</name>
</gene>
<dbReference type="Gene3D" id="3.40.50.720">
    <property type="entry name" value="NAD(P)-binding Rossmann-like Domain"/>
    <property type="match status" value="1"/>
</dbReference>
<reference evidence="3 4" key="1">
    <citation type="submission" date="2024-03" db="EMBL/GenBank/DDBJ databases">
        <title>Bacilli Hybrid Assemblies.</title>
        <authorList>
            <person name="Kovac J."/>
        </authorList>
    </citation>
    <scope>NUCLEOTIDE SEQUENCE [LARGE SCALE GENOMIC DNA]</scope>
    <source>
        <strain evidence="3 4">FSL R7-0666</strain>
    </source>
</reference>
<dbReference type="SUPFAM" id="SSF51735">
    <property type="entry name" value="NAD(P)-binding Rossmann-fold domains"/>
    <property type="match status" value="1"/>
</dbReference>
<proteinExistence type="predicted"/>
<keyword evidence="4" id="KW-1185">Reference proteome</keyword>
<evidence type="ECO:0000313" key="4">
    <source>
        <dbReference type="Proteomes" id="UP001418796"/>
    </source>
</evidence>
<organism evidence="3 4">
    <name type="scientific">Alkalicoccobacillus gibsonii</name>
    <dbReference type="NCBI Taxonomy" id="79881"/>
    <lineage>
        <taxon>Bacteria</taxon>
        <taxon>Bacillati</taxon>
        <taxon>Bacillota</taxon>
        <taxon>Bacilli</taxon>
        <taxon>Bacillales</taxon>
        <taxon>Bacillaceae</taxon>
        <taxon>Alkalicoccobacillus</taxon>
    </lineage>
</organism>
<dbReference type="Pfam" id="PF01408">
    <property type="entry name" value="GFO_IDH_MocA"/>
    <property type="match status" value="1"/>
</dbReference>
<evidence type="ECO:0000259" key="2">
    <source>
        <dbReference type="Pfam" id="PF22725"/>
    </source>
</evidence>
<dbReference type="PANTHER" id="PTHR43377">
    <property type="entry name" value="BILIVERDIN REDUCTASE A"/>
    <property type="match status" value="1"/>
</dbReference>
<dbReference type="InterPro" id="IPR036291">
    <property type="entry name" value="NAD(P)-bd_dom_sf"/>
</dbReference>
<comment type="caution">
    <text evidence="3">The sequence shown here is derived from an EMBL/GenBank/DDBJ whole genome shotgun (WGS) entry which is preliminary data.</text>
</comment>
<dbReference type="RefSeq" id="WP_343129191.1">
    <property type="nucleotide sequence ID" value="NZ_JBCITK010000001.1"/>
</dbReference>